<evidence type="ECO:0000259" key="1">
    <source>
        <dbReference type="PROSITE" id="PS51462"/>
    </source>
</evidence>
<sequence>MNKEIKWLEWARRIQAISQTGLEFAHNQYDIERNKKLADIASEIIDHHSNLRSEEILEIFLNQKGYATPKLDVRTAVVKEDKLLLVKEMSDGKWALPGGWADVGDVPSKAAVRETKEESGFKVEPIKVIGVYDANRNSGRLELFHAVKIIYLCKIIDGKPTPSFETPEVSFFDFGNLPPLSKNRTSHRHLEHIQTHLQDSTHTTFFD</sequence>
<comment type="caution">
    <text evidence="2">The sequence shown here is derived from an EMBL/GenBank/DDBJ whole genome shotgun (WGS) entry which is preliminary data.</text>
</comment>
<dbReference type="AlphaFoldDB" id="A0A0W8FVY7"/>
<dbReference type="CDD" id="cd04672">
    <property type="entry name" value="NUDIX_CDP-Chase_like"/>
    <property type="match status" value="1"/>
</dbReference>
<dbReference type="Gene3D" id="6.10.250.1120">
    <property type="match status" value="1"/>
</dbReference>
<proteinExistence type="predicted"/>
<protein>
    <submittedName>
        <fullName evidence="2">Mutt/nudix family protein</fullName>
    </submittedName>
</protein>
<dbReference type="Gene3D" id="3.90.79.10">
    <property type="entry name" value="Nucleoside Triphosphate Pyrophosphohydrolase"/>
    <property type="match status" value="1"/>
</dbReference>
<dbReference type="InterPro" id="IPR015797">
    <property type="entry name" value="NUDIX_hydrolase-like_dom_sf"/>
</dbReference>
<dbReference type="SUPFAM" id="SSF55811">
    <property type="entry name" value="Nudix"/>
    <property type="match status" value="1"/>
</dbReference>
<reference evidence="2" key="1">
    <citation type="journal article" date="2015" name="Proc. Natl. Acad. Sci. U.S.A.">
        <title>Networks of energetic and metabolic interactions define dynamics in microbial communities.</title>
        <authorList>
            <person name="Embree M."/>
            <person name="Liu J.K."/>
            <person name="Al-Bassam M.M."/>
            <person name="Zengler K."/>
        </authorList>
    </citation>
    <scope>NUCLEOTIDE SEQUENCE</scope>
</reference>
<dbReference type="InterPro" id="IPR000086">
    <property type="entry name" value="NUDIX_hydrolase_dom"/>
</dbReference>
<dbReference type="InterPro" id="IPR059176">
    <property type="entry name" value="UDP-X_N"/>
</dbReference>
<evidence type="ECO:0000313" key="2">
    <source>
        <dbReference type="EMBL" id="KUG25077.1"/>
    </source>
</evidence>
<dbReference type="Pfam" id="PF00293">
    <property type="entry name" value="NUDIX"/>
    <property type="match status" value="1"/>
</dbReference>
<accession>A0A0W8FVY7</accession>
<name>A0A0W8FVY7_9ZZZZ</name>
<dbReference type="EMBL" id="LNQE01000774">
    <property type="protein sequence ID" value="KUG25077.1"/>
    <property type="molecule type" value="Genomic_DNA"/>
</dbReference>
<gene>
    <name evidence="2" type="ORF">ASZ90_005101</name>
</gene>
<organism evidence="2">
    <name type="scientific">hydrocarbon metagenome</name>
    <dbReference type="NCBI Taxonomy" id="938273"/>
    <lineage>
        <taxon>unclassified sequences</taxon>
        <taxon>metagenomes</taxon>
        <taxon>ecological metagenomes</taxon>
    </lineage>
</organism>
<dbReference type="PANTHER" id="PTHR43736">
    <property type="entry name" value="ADP-RIBOSE PYROPHOSPHATASE"/>
    <property type="match status" value="1"/>
</dbReference>
<dbReference type="PROSITE" id="PS51462">
    <property type="entry name" value="NUDIX"/>
    <property type="match status" value="1"/>
</dbReference>
<dbReference type="PANTHER" id="PTHR43736:SF1">
    <property type="entry name" value="DIHYDRONEOPTERIN TRIPHOSPHATE DIPHOSPHATASE"/>
    <property type="match status" value="1"/>
</dbReference>
<feature type="domain" description="Nudix hydrolase" evidence="1">
    <location>
        <begin position="68"/>
        <end position="194"/>
    </location>
</feature>
<dbReference type="Pfam" id="PF12535">
    <property type="entry name" value="Nudix_N"/>
    <property type="match status" value="1"/>
</dbReference>